<dbReference type="Proteomes" id="UP000027153">
    <property type="component" value="Unassembled WGS sequence"/>
</dbReference>
<dbReference type="AlphaFoldDB" id="A0A062V5C1"/>
<organism evidence="1 2">
    <name type="scientific">Candidatus Methanoperedens nitratireducens</name>
    <dbReference type="NCBI Taxonomy" id="1392998"/>
    <lineage>
        <taxon>Archaea</taxon>
        <taxon>Methanobacteriati</taxon>
        <taxon>Methanobacteriota</taxon>
        <taxon>Stenosarchaea group</taxon>
        <taxon>Methanomicrobia</taxon>
        <taxon>Methanosarcinales</taxon>
        <taxon>ANME-2 cluster</taxon>
        <taxon>Candidatus Methanoperedentaceae</taxon>
        <taxon>Candidatus Methanoperedens</taxon>
    </lineage>
</organism>
<sequence length="480" mass="55031">MIVTRHISLDNDCIDKMEPYVEKHKGNFSAAIREIIDRAGSCSSRMNSSAIDSSLFKWVLTEVDGILVPDSVLDELIDPALIGSMRRLEEYLRRRFSELEWDIEFALKSDNDTLPSDVLVEIKGNAQKIKFVACILSQYLVKNSPEHASLEIRSVNNFSDCMKVELSRSTRNEAHRSLITFFGGMDDVIKAIKSRPDFWRAVINGHLLSNYSMVTVHRNYFEDLLANKIPLGEITIETLAKKPIQDIPLKEMLSLIKEVYETSRVADRVEIDRESMILFHNYRNKDVVEKLKKSLVTLLEANGHLYDAKSTANMIVLTHRPDVGIKINEIVSNLKISNSRVDQDLIMFMAFLKGLKNIPDIPLSLTLLGRRIGKSLMQEYERENNIKNWELQDFQKALEIIDSRLHRESEWRLDGRNLIYTVRKCNIVAEGSTFDTYVCHTIRETFKGAMGYAFGNKAELEVKKLLSHGDNFCEVVIRVP</sequence>
<evidence type="ECO:0000313" key="1">
    <source>
        <dbReference type="EMBL" id="KCZ70605.1"/>
    </source>
</evidence>
<dbReference type="EMBL" id="JMIY01000007">
    <property type="protein sequence ID" value="KCZ70605.1"/>
    <property type="molecule type" value="Genomic_DNA"/>
</dbReference>
<dbReference type="OrthoDB" id="145424at2157"/>
<protein>
    <submittedName>
        <fullName evidence="1">Putative hydrocarbon binding protein (Contains V4R domain)</fullName>
    </submittedName>
</protein>
<reference evidence="1 2" key="1">
    <citation type="journal article" date="2013" name="Nature">
        <title>Anaerobic oxidation of methane coupled to nitrate reduction in a novel archaeal lineage.</title>
        <authorList>
            <person name="Haroon M.F."/>
            <person name="Hu S."/>
            <person name="Shi Y."/>
            <person name="Imelfort M."/>
            <person name="Keller J."/>
            <person name="Hugenholtz P."/>
            <person name="Yuan Z."/>
            <person name="Tyson G.W."/>
        </authorList>
    </citation>
    <scope>NUCLEOTIDE SEQUENCE [LARGE SCALE GENOMIC DNA]</scope>
    <source>
        <strain evidence="1 2">ANME-2d</strain>
    </source>
</reference>
<keyword evidence="2" id="KW-1185">Reference proteome</keyword>
<proteinExistence type="predicted"/>
<dbReference type="Gene3D" id="3.30.1380.20">
    <property type="entry name" value="Trafficking protein particle complex subunit 3"/>
    <property type="match status" value="1"/>
</dbReference>
<evidence type="ECO:0000313" key="2">
    <source>
        <dbReference type="Proteomes" id="UP000027153"/>
    </source>
</evidence>
<gene>
    <name evidence="1" type="ORF">ANME2D_02626</name>
</gene>
<accession>A0A062V5C1</accession>
<name>A0A062V5C1_9EURY</name>
<dbReference type="RefSeq" id="WP_048092328.1">
    <property type="nucleotide sequence ID" value="NZ_JMIY01000007.1"/>
</dbReference>
<comment type="caution">
    <text evidence="1">The sequence shown here is derived from an EMBL/GenBank/DDBJ whole genome shotgun (WGS) entry which is preliminary data.</text>
</comment>